<dbReference type="Gene3D" id="2.60.120.200">
    <property type="match status" value="1"/>
</dbReference>
<dbReference type="PANTHER" id="PTHR10963:SF55">
    <property type="entry name" value="GLYCOSIDE HYDROLASE FAMILY 16 PROTEIN"/>
    <property type="match status" value="1"/>
</dbReference>
<dbReference type="EMBL" id="CP096205">
    <property type="protein sequence ID" value="UPQ80298.1"/>
    <property type="molecule type" value="Genomic_DNA"/>
</dbReference>
<reference evidence="4" key="1">
    <citation type="submission" date="2022-04" db="EMBL/GenBank/DDBJ databases">
        <title>Consumption of N2O by Flavobacterium azooxidireducens sp. nov. isolated from Decomposing Leaf Litter of Phragmites australis (Cav.).</title>
        <authorList>
            <person name="Behrendt U."/>
            <person name="Spanner T."/>
            <person name="Augustin J."/>
            <person name="Horn M.A."/>
            <person name="Kolb S."/>
            <person name="Ulrich A."/>
        </authorList>
    </citation>
    <scope>NUCLEOTIDE SEQUENCE</scope>
    <source>
        <strain evidence="4">IGB 4-14</strain>
    </source>
</reference>
<dbReference type="CDD" id="cd08023">
    <property type="entry name" value="GH16_laminarinase_like"/>
    <property type="match status" value="1"/>
</dbReference>
<dbReference type="Proteomes" id="UP000830583">
    <property type="component" value="Chromosome"/>
</dbReference>
<dbReference type="InterPro" id="IPR035986">
    <property type="entry name" value="PKD_dom_sf"/>
</dbReference>
<evidence type="ECO:0000256" key="2">
    <source>
        <dbReference type="SAM" id="SignalP"/>
    </source>
</evidence>
<dbReference type="SUPFAM" id="SSF49299">
    <property type="entry name" value="PKD domain"/>
    <property type="match status" value="1"/>
</dbReference>
<feature type="domain" description="GH16" evidence="3">
    <location>
        <begin position="87"/>
        <end position="351"/>
    </location>
</feature>
<keyword evidence="4" id="KW-0378">Hydrolase</keyword>
<dbReference type="Pfam" id="PF00722">
    <property type="entry name" value="Glyco_hydro_16"/>
    <property type="match status" value="1"/>
</dbReference>
<protein>
    <submittedName>
        <fullName evidence="4">Glycoside hydrolase family 16 protein</fullName>
    </submittedName>
</protein>
<feature type="signal peptide" evidence="2">
    <location>
        <begin position="1"/>
        <end position="17"/>
    </location>
</feature>
<evidence type="ECO:0000313" key="4">
    <source>
        <dbReference type="EMBL" id="UPQ80298.1"/>
    </source>
</evidence>
<comment type="similarity">
    <text evidence="1">Belongs to the glycosyl hydrolase 16 family.</text>
</comment>
<keyword evidence="5" id="KW-1185">Reference proteome</keyword>
<sequence>MKQFLSFILIITSAFFACSSDSSSSENSNMPKNLQLTANVVGADANNPNGNGSGMVVFSFSADNATNYKLNAGNGQVVETQSNTHTHTYTGSGISTYEVFVSAYNGTNFISKSITVTVFVASSMIWSEEFNVNGAPNSAYWGYDLGTGGDGWGNNESQYYTNRPENVIVEDGHLKIKLIKENYSGSQYTSARIKTQNKFSFRYGKVEIRAKLPTGGGTWPALWMLGDNISTAGWPGCGEIDIMEHVGNSQNIIHGTLHHPSHSGGNGDGGSVTVPNVSSEFHLYTVDWRASSIKFYVDNQLFYTFSNNSNLPFNQNFFLIINCAMGGNFGGAIDPNFTQSVFEVDYIRIYQ</sequence>
<dbReference type="InterPro" id="IPR000757">
    <property type="entry name" value="Beta-glucanase-like"/>
</dbReference>
<organism evidence="4 5">
    <name type="scientific">Flavobacterium azooxidireducens</name>
    <dbReference type="NCBI Taxonomy" id="1871076"/>
    <lineage>
        <taxon>Bacteria</taxon>
        <taxon>Pseudomonadati</taxon>
        <taxon>Bacteroidota</taxon>
        <taxon>Flavobacteriia</taxon>
        <taxon>Flavobacteriales</taxon>
        <taxon>Flavobacteriaceae</taxon>
        <taxon>Flavobacterium</taxon>
    </lineage>
</organism>
<evidence type="ECO:0000259" key="3">
    <source>
        <dbReference type="PROSITE" id="PS51762"/>
    </source>
</evidence>
<evidence type="ECO:0000256" key="1">
    <source>
        <dbReference type="ARBA" id="ARBA00006865"/>
    </source>
</evidence>
<dbReference type="SUPFAM" id="SSF49899">
    <property type="entry name" value="Concanavalin A-like lectins/glucanases"/>
    <property type="match status" value="1"/>
</dbReference>
<accession>A0ABY4KHK8</accession>
<name>A0ABY4KHK8_9FLAO</name>
<feature type="chain" id="PRO_5046643158" evidence="2">
    <location>
        <begin position="18"/>
        <end position="351"/>
    </location>
</feature>
<dbReference type="InterPro" id="IPR050546">
    <property type="entry name" value="Glycosyl_Hydrlase_16"/>
</dbReference>
<dbReference type="GO" id="GO:0016787">
    <property type="term" value="F:hydrolase activity"/>
    <property type="evidence" value="ECO:0007669"/>
    <property type="project" value="UniProtKB-KW"/>
</dbReference>
<evidence type="ECO:0000313" key="5">
    <source>
        <dbReference type="Proteomes" id="UP000830583"/>
    </source>
</evidence>
<dbReference type="RefSeq" id="WP_248436129.1">
    <property type="nucleotide sequence ID" value="NZ_CP096205.1"/>
</dbReference>
<dbReference type="PROSITE" id="PS51257">
    <property type="entry name" value="PROKAR_LIPOPROTEIN"/>
    <property type="match status" value="1"/>
</dbReference>
<dbReference type="InterPro" id="IPR013320">
    <property type="entry name" value="ConA-like_dom_sf"/>
</dbReference>
<dbReference type="PROSITE" id="PS51762">
    <property type="entry name" value="GH16_2"/>
    <property type="match status" value="1"/>
</dbReference>
<keyword evidence="2" id="KW-0732">Signal</keyword>
<proteinExistence type="inferred from homology"/>
<gene>
    <name evidence="4" type="ORF">M0M57_05535</name>
</gene>
<dbReference type="PANTHER" id="PTHR10963">
    <property type="entry name" value="GLYCOSYL HYDROLASE-RELATED"/>
    <property type="match status" value="1"/>
</dbReference>